<protein>
    <recommendedName>
        <fullName evidence="9">E3 ubiquitin-protein ligase</fullName>
        <ecNumber evidence="9">2.3.2.27</ecNumber>
    </recommendedName>
</protein>
<accession>A0A498NFT4</accession>
<dbReference type="CDD" id="cd09633">
    <property type="entry name" value="Deltex_C"/>
    <property type="match status" value="1"/>
</dbReference>
<comment type="pathway">
    <text evidence="2 9">Protein modification; protein ubiquitination.</text>
</comment>
<feature type="domain" description="RING-type" evidence="11">
    <location>
        <begin position="790"/>
        <end position="829"/>
    </location>
</feature>
<dbReference type="Pfam" id="PF18102">
    <property type="entry name" value="DTC"/>
    <property type="match status" value="1"/>
</dbReference>
<dbReference type="FunFam" id="3.30.390.130:FF:000001">
    <property type="entry name" value="Probable E3 ubiquitin-protein ligase DTX3"/>
    <property type="match status" value="1"/>
</dbReference>
<evidence type="ECO:0000256" key="2">
    <source>
        <dbReference type="ARBA" id="ARBA00004906"/>
    </source>
</evidence>
<dbReference type="EC" id="2.3.2.27" evidence="9"/>
<evidence type="ECO:0000256" key="9">
    <source>
        <dbReference type="RuleBase" id="RU367105"/>
    </source>
</evidence>
<dbReference type="SMART" id="SM00184">
    <property type="entry name" value="RING"/>
    <property type="match status" value="1"/>
</dbReference>
<keyword evidence="9" id="KW-0963">Cytoplasm</keyword>
<dbReference type="InterPro" id="IPR039399">
    <property type="entry name" value="Deltex_C_sf"/>
</dbReference>
<dbReference type="InterPro" id="IPR001841">
    <property type="entry name" value="Znf_RING"/>
</dbReference>
<dbReference type="InterPro" id="IPR039396">
    <property type="entry name" value="Deltex_C"/>
</dbReference>
<evidence type="ECO:0000256" key="1">
    <source>
        <dbReference type="ARBA" id="ARBA00000900"/>
    </source>
</evidence>
<dbReference type="STRING" id="84645.A0A498NFT4"/>
<dbReference type="GO" id="GO:0016567">
    <property type="term" value="P:protein ubiquitination"/>
    <property type="evidence" value="ECO:0007669"/>
    <property type="project" value="UniProtKB-UniRule"/>
</dbReference>
<dbReference type="InterPro" id="IPR039398">
    <property type="entry name" value="Deltex_fam"/>
</dbReference>
<dbReference type="InterPro" id="IPR013083">
    <property type="entry name" value="Znf_RING/FYVE/PHD"/>
</dbReference>
<evidence type="ECO:0000256" key="4">
    <source>
        <dbReference type="ARBA" id="ARBA00022679"/>
    </source>
</evidence>
<gene>
    <name evidence="12" type="ORF">ROHU_017588</name>
</gene>
<evidence type="ECO:0000256" key="6">
    <source>
        <dbReference type="ARBA" id="ARBA00022771"/>
    </source>
</evidence>
<evidence type="ECO:0000313" key="13">
    <source>
        <dbReference type="Proteomes" id="UP000290572"/>
    </source>
</evidence>
<keyword evidence="13" id="KW-1185">Reference proteome</keyword>
<dbReference type="GO" id="GO:0008270">
    <property type="term" value="F:zinc ion binding"/>
    <property type="evidence" value="ECO:0007669"/>
    <property type="project" value="UniProtKB-KW"/>
</dbReference>
<dbReference type="PROSITE" id="PS50089">
    <property type="entry name" value="ZF_RING_2"/>
    <property type="match status" value="1"/>
</dbReference>
<evidence type="ECO:0000313" key="12">
    <source>
        <dbReference type="EMBL" id="RXN30682.1"/>
    </source>
</evidence>
<comment type="caution">
    <text evidence="12">The sequence shown here is derived from an EMBL/GenBank/DDBJ whole genome shotgun (WGS) entry which is preliminary data.</text>
</comment>
<dbReference type="Gene3D" id="3.30.390.130">
    <property type="match status" value="1"/>
</dbReference>
<keyword evidence="5 9" id="KW-0479">Metal-binding</keyword>
<evidence type="ECO:0000256" key="7">
    <source>
        <dbReference type="ARBA" id="ARBA00022833"/>
    </source>
</evidence>
<dbReference type="Proteomes" id="UP000290572">
    <property type="component" value="Unassembled WGS sequence"/>
</dbReference>
<dbReference type="PANTHER" id="PTHR12622">
    <property type="entry name" value="DELTEX-RELATED"/>
    <property type="match status" value="1"/>
</dbReference>
<dbReference type="PROSITE" id="PS00518">
    <property type="entry name" value="ZF_RING_1"/>
    <property type="match status" value="1"/>
</dbReference>
<evidence type="ECO:0000259" key="11">
    <source>
        <dbReference type="PROSITE" id="PS50089"/>
    </source>
</evidence>
<evidence type="ECO:0000256" key="10">
    <source>
        <dbReference type="SAM" id="MobiDB-lite"/>
    </source>
</evidence>
<dbReference type="SUPFAM" id="SSF57850">
    <property type="entry name" value="RING/U-box"/>
    <property type="match status" value="1"/>
</dbReference>
<dbReference type="Pfam" id="PF13923">
    <property type="entry name" value="zf-C3HC4_2"/>
    <property type="match status" value="1"/>
</dbReference>
<comment type="similarity">
    <text evidence="3 9">Belongs to the Deltex family.</text>
</comment>
<keyword evidence="12" id="KW-0436">Ligase</keyword>
<evidence type="ECO:0000256" key="5">
    <source>
        <dbReference type="ARBA" id="ARBA00022723"/>
    </source>
</evidence>
<dbReference type="InterPro" id="IPR017907">
    <property type="entry name" value="Znf_RING_CS"/>
</dbReference>
<sequence length="969" mass="109197">MSRRLQSILPTTNKQLLHKIGSFTEARCKGVKQQQDQKTYYDRSANIGEEQNSNASPMLQDLYTAGTKGQDSSSPLDEINHLIITMHRTYSQPEEDIYTAGDEIPQASAPLDIAKFKIKLDWTEPFPEKWRARLQKALQSWLSSLEGKPSVLSLELMEDPSCAEVQVTPSIALEALKKVNSSIPVTSAVPEDTNNGEDAAAANRNPNQAETTKTVLEITVPLYPYWYMHHAYRKELEELEKQHGVSISSEVSVSIKHIQRSSPDSMTKTSEDFQKLVKRCVDSFSNAAINHNMDSDIVKGALHAIQSEQEKIMFTMSANDCLFFGPKKFTDMIKRETTRVEQQFKDKLQKDVFDDKMTGQEKLIGYPVFVFECKDLYTAGTEGQDSSSPLNDINHLRITMDRTYSQPEEDIYTAGDEIPQASAPLDIAKFKIKVDWTEPFPERWQARLQKALQSWLSRLEGKPSVLSLQLMEDPSYAEVQITPSIALEALKKVRTVPLIFKQEKKEVTAWICPDETQCVTASCQTYMSYENIFPTPKVNSSIPVTSAISEDTNNGEDAAAANRTPNQAETTKTALEITVPLYPYWYMHHAYRKELEEFEKQHGVSISAEVSVSIKHIQGSSPDMTKTSEDFQKLVKRCVESFSNAAINHNMDSDIVKGALHAIQSEKEKMMFTMSASDCLFFGPKKFTDIIKRETTRVEQQFKDKLQKDVFDDKMTGQEKLIGYPGDILHTRGIRWNQTPYYVLGAVGGAVWNEGINFRGRGKKDKGYNEVSKDSSRHDSKGAHAEEETCVICMDSFNDKEKLKCGHEFCRDCIKRSVNNLGSICPVCKEVFGKLEGNQPDGKMTVTKSRASLPGYPDCGTIEITYNIPSGIQTEKHPNPGKHYHGANRHAYLPNNDEGKEVLTLLQRAFHQKLIFTVGQSTTTGLDNVVTWNDIHHKTSPYGGPESYGYPDPHYLKRVKAELKAKGIE</sequence>
<comment type="catalytic activity">
    <reaction evidence="1 9">
        <text>S-ubiquitinyl-[E2 ubiquitin-conjugating enzyme]-L-cysteine + [acceptor protein]-L-lysine = [E2 ubiquitin-conjugating enzyme]-L-cysteine + N(6)-ubiquitinyl-[acceptor protein]-L-lysine.</text>
        <dbReference type="EC" id="2.3.2.27"/>
    </reaction>
</comment>
<keyword evidence="7 9" id="KW-0862">Zinc</keyword>
<dbReference type="AlphaFoldDB" id="A0A498NFT4"/>
<dbReference type="Gene3D" id="3.30.40.10">
    <property type="entry name" value="Zinc/RING finger domain, C3HC4 (zinc finger)"/>
    <property type="match status" value="1"/>
</dbReference>
<dbReference type="GO" id="GO:0061630">
    <property type="term" value="F:ubiquitin protein ligase activity"/>
    <property type="evidence" value="ECO:0007669"/>
    <property type="project" value="UniProtKB-UniRule"/>
</dbReference>
<dbReference type="UniPathway" id="UPA00143"/>
<dbReference type="EMBL" id="QBIY01011554">
    <property type="protein sequence ID" value="RXN30682.1"/>
    <property type="molecule type" value="Genomic_DNA"/>
</dbReference>
<dbReference type="GO" id="GO:0007219">
    <property type="term" value="P:Notch signaling pathway"/>
    <property type="evidence" value="ECO:0007669"/>
    <property type="project" value="InterPro"/>
</dbReference>
<keyword evidence="4 9" id="KW-0808">Transferase</keyword>
<name>A0A498NFT4_LABRO</name>
<dbReference type="GO" id="GO:0005737">
    <property type="term" value="C:cytoplasm"/>
    <property type="evidence" value="ECO:0007669"/>
    <property type="project" value="UniProtKB-SubCell"/>
</dbReference>
<reference evidence="12 13" key="1">
    <citation type="submission" date="2018-03" db="EMBL/GenBank/DDBJ databases">
        <title>Draft genome sequence of Rohu Carp (Labeo rohita).</title>
        <authorList>
            <person name="Das P."/>
            <person name="Kushwaha B."/>
            <person name="Joshi C.G."/>
            <person name="Kumar D."/>
            <person name="Nagpure N.S."/>
            <person name="Sahoo L."/>
            <person name="Das S.P."/>
            <person name="Bit A."/>
            <person name="Patnaik S."/>
            <person name="Meher P.K."/>
            <person name="Jayasankar P."/>
            <person name="Koringa P.G."/>
            <person name="Patel N.V."/>
            <person name="Hinsu A.T."/>
            <person name="Kumar R."/>
            <person name="Pandey M."/>
            <person name="Agarwal S."/>
            <person name="Srivastava S."/>
            <person name="Singh M."/>
            <person name="Iquebal M.A."/>
            <person name="Jaiswal S."/>
            <person name="Angadi U.B."/>
            <person name="Kumar N."/>
            <person name="Raza M."/>
            <person name="Shah T.M."/>
            <person name="Rai A."/>
            <person name="Jena J.K."/>
        </authorList>
    </citation>
    <scope>NUCLEOTIDE SEQUENCE [LARGE SCALE GENOMIC DNA]</scope>
    <source>
        <strain evidence="12">DASCIFA01</strain>
        <tissue evidence="12">Testis</tissue>
    </source>
</reference>
<proteinExistence type="inferred from homology"/>
<comment type="subcellular location">
    <subcellularLocation>
        <location evidence="9">Cytoplasm</location>
    </subcellularLocation>
</comment>
<evidence type="ECO:0000256" key="8">
    <source>
        <dbReference type="PROSITE-ProRule" id="PRU00175"/>
    </source>
</evidence>
<organism evidence="12 13">
    <name type="scientific">Labeo rohita</name>
    <name type="common">Indian major carp</name>
    <name type="synonym">Cyprinus rohita</name>
    <dbReference type="NCBI Taxonomy" id="84645"/>
    <lineage>
        <taxon>Eukaryota</taxon>
        <taxon>Metazoa</taxon>
        <taxon>Chordata</taxon>
        <taxon>Craniata</taxon>
        <taxon>Vertebrata</taxon>
        <taxon>Euteleostomi</taxon>
        <taxon>Actinopterygii</taxon>
        <taxon>Neopterygii</taxon>
        <taxon>Teleostei</taxon>
        <taxon>Ostariophysi</taxon>
        <taxon>Cypriniformes</taxon>
        <taxon>Cyprinidae</taxon>
        <taxon>Labeoninae</taxon>
        <taxon>Labeonini</taxon>
        <taxon>Labeo</taxon>
    </lineage>
</organism>
<keyword evidence="6 8" id="KW-0863">Zinc-finger</keyword>
<feature type="region of interest" description="Disordered" evidence="10">
    <location>
        <begin position="186"/>
        <end position="208"/>
    </location>
</feature>
<evidence type="ECO:0000256" key="3">
    <source>
        <dbReference type="ARBA" id="ARBA00009413"/>
    </source>
</evidence>
<dbReference type="GO" id="GO:0016874">
    <property type="term" value="F:ligase activity"/>
    <property type="evidence" value="ECO:0007669"/>
    <property type="project" value="UniProtKB-KW"/>
</dbReference>